<evidence type="ECO:0000313" key="2">
    <source>
        <dbReference type="Proteomes" id="UP001160519"/>
    </source>
</evidence>
<comment type="caution">
    <text evidence="1">The sequence shown here is derived from an EMBL/GenBank/DDBJ whole genome shotgun (WGS) entry which is preliminary data.</text>
</comment>
<name>A0AA43Q6F5_9GAMM</name>
<reference evidence="1" key="1">
    <citation type="submission" date="2023-01" db="EMBL/GenBank/DDBJ databases">
        <title>Biogeochemical cycle of methane in antarctic sediments.</title>
        <authorList>
            <person name="Roldan D.M."/>
            <person name="Menes R.J."/>
        </authorList>
    </citation>
    <scope>NUCLEOTIDE SEQUENCE [LARGE SCALE GENOMIC DNA]</scope>
    <source>
        <strain evidence="1">K-2018 MAG008</strain>
    </source>
</reference>
<organism evidence="1 2">
    <name type="scientific">Candidatus Methylobacter titanis</name>
    <dbReference type="NCBI Taxonomy" id="3053457"/>
    <lineage>
        <taxon>Bacteria</taxon>
        <taxon>Pseudomonadati</taxon>
        <taxon>Pseudomonadota</taxon>
        <taxon>Gammaproteobacteria</taxon>
        <taxon>Methylococcales</taxon>
        <taxon>Methylococcaceae</taxon>
        <taxon>Methylobacter</taxon>
    </lineage>
</organism>
<proteinExistence type="predicted"/>
<evidence type="ECO:0000313" key="1">
    <source>
        <dbReference type="EMBL" id="MDI1232548.1"/>
    </source>
</evidence>
<dbReference type="Proteomes" id="UP001160519">
    <property type="component" value="Unassembled WGS sequence"/>
</dbReference>
<accession>A0AA43Q6F5</accession>
<sequence length="64" mass="6471">MIGSVGGAPGLATALMKEKTAMQDVEVAVVKKGQDIEKAKGESALKLIDSASGSLGSGRIDVRV</sequence>
<keyword evidence="2" id="KW-1185">Reference proteome</keyword>
<gene>
    <name evidence="1" type="ORF">PSU93_15555</name>
</gene>
<dbReference type="AlphaFoldDB" id="A0AA43Q6F5"/>
<protein>
    <submittedName>
        <fullName evidence="1">Uncharacterized protein</fullName>
    </submittedName>
</protein>
<dbReference type="EMBL" id="JAQSDF010000104">
    <property type="protein sequence ID" value="MDI1232548.1"/>
    <property type="molecule type" value="Genomic_DNA"/>
</dbReference>